<evidence type="ECO:0000256" key="1">
    <source>
        <dbReference type="PROSITE-ProRule" id="PRU01122"/>
    </source>
</evidence>
<evidence type="ECO:0000313" key="3">
    <source>
        <dbReference type="EMBL" id="QGK68944.1"/>
    </source>
</evidence>
<dbReference type="Proteomes" id="UP000371041">
    <property type="component" value="Chromosome"/>
</dbReference>
<keyword evidence="1" id="KW-0645">Protease</keyword>
<evidence type="ECO:0000259" key="2">
    <source>
        <dbReference type="PROSITE" id="PS51786"/>
    </source>
</evidence>
<dbReference type="InterPro" id="IPR014721">
    <property type="entry name" value="Ribsml_uS5_D2-typ_fold_subgr"/>
</dbReference>
<dbReference type="InterPro" id="IPR020568">
    <property type="entry name" value="Ribosomal_Su5_D2-typ_SF"/>
</dbReference>
<dbReference type="GO" id="GO:0004176">
    <property type="term" value="F:ATP-dependent peptidase activity"/>
    <property type="evidence" value="ECO:0007669"/>
    <property type="project" value="UniProtKB-UniRule"/>
</dbReference>
<dbReference type="InterPro" id="IPR027065">
    <property type="entry name" value="Lon_Prtase"/>
</dbReference>
<organism evidence="3 4">
    <name type="scientific">Allosaccharopolyspora coralli</name>
    <dbReference type="NCBI Taxonomy" id="2665642"/>
    <lineage>
        <taxon>Bacteria</taxon>
        <taxon>Bacillati</taxon>
        <taxon>Actinomycetota</taxon>
        <taxon>Actinomycetes</taxon>
        <taxon>Pseudonocardiales</taxon>
        <taxon>Pseudonocardiaceae</taxon>
        <taxon>Allosaccharopolyspora</taxon>
    </lineage>
</organism>
<dbReference type="Pfam" id="PF05362">
    <property type="entry name" value="Lon_C"/>
    <property type="match status" value="1"/>
</dbReference>
<dbReference type="KEGG" id="sace:GIY23_04785"/>
<accession>A0A5Q3Q704</accession>
<comment type="similarity">
    <text evidence="1">Belongs to the peptidase S16 family.</text>
</comment>
<evidence type="ECO:0000313" key="4">
    <source>
        <dbReference type="Proteomes" id="UP000371041"/>
    </source>
</evidence>
<dbReference type="EC" id="3.4.21.53" evidence="1"/>
<dbReference type="Gene3D" id="2.30.42.10">
    <property type="match status" value="1"/>
</dbReference>
<dbReference type="GO" id="GO:0005524">
    <property type="term" value="F:ATP binding"/>
    <property type="evidence" value="ECO:0007669"/>
    <property type="project" value="InterPro"/>
</dbReference>
<name>A0A5Q3Q704_9PSEU</name>
<dbReference type="SUPFAM" id="SSF50156">
    <property type="entry name" value="PDZ domain-like"/>
    <property type="match status" value="1"/>
</dbReference>
<dbReference type="EMBL" id="CP045929">
    <property type="protein sequence ID" value="QGK68944.1"/>
    <property type="molecule type" value="Genomic_DNA"/>
</dbReference>
<feature type="active site" evidence="1">
    <location>
        <position position="284"/>
    </location>
</feature>
<dbReference type="InterPro" id="IPR001478">
    <property type="entry name" value="PDZ"/>
</dbReference>
<dbReference type="Gene3D" id="3.30.230.10">
    <property type="match status" value="1"/>
</dbReference>
<reference evidence="4" key="1">
    <citation type="submission" date="2019-11" db="EMBL/GenBank/DDBJ databases">
        <title>The complete genome sequence of Saccharopolyspora sp. E2A.</title>
        <authorList>
            <person name="Zhang G."/>
        </authorList>
    </citation>
    <scope>NUCLEOTIDE SEQUENCE [LARGE SCALE GENOMIC DNA]</scope>
    <source>
        <strain evidence="4">E2A</strain>
    </source>
</reference>
<dbReference type="Pfam" id="PF13180">
    <property type="entry name" value="PDZ_2"/>
    <property type="match status" value="1"/>
</dbReference>
<dbReference type="GO" id="GO:0004252">
    <property type="term" value="F:serine-type endopeptidase activity"/>
    <property type="evidence" value="ECO:0007669"/>
    <property type="project" value="UniProtKB-UniRule"/>
</dbReference>
<dbReference type="SUPFAM" id="SSF54211">
    <property type="entry name" value="Ribosomal protein S5 domain 2-like"/>
    <property type="match status" value="1"/>
</dbReference>
<keyword evidence="1" id="KW-0378">Hydrolase</keyword>
<dbReference type="GO" id="GO:0030163">
    <property type="term" value="P:protein catabolic process"/>
    <property type="evidence" value="ECO:0007669"/>
    <property type="project" value="InterPro"/>
</dbReference>
<dbReference type="InterPro" id="IPR008269">
    <property type="entry name" value="Lon_proteolytic"/>
</dbReference>
<dbReference type="PROSITE" id="PS51786">
    <property type="entry name" value="LON_PROTEOLYTIC"/>
    <property type="match status" value="1"/>
</dbReference>
<dbReference type="InterPro" id="IPR036034">
    <property type="entry name" value="PDZ_sf"/>
</dbReference>
<comment type="catalytic activity">
    <reaction evidence="1">
        <text>Hydrolysis of proteins in presence of ATP.</text>
        <dbReference type="EC" id="3.4.21.53"/>
    </reaction>
</comment>
<sequence>MTRRTWTLLTSVVLVVVCGLLGAFVRVPFVALGPGPTYDTLDVDGDVPVIRVEGQQTFPTDGDLRMTTVSVTDQLSLFGSLGLWASGRYALAPREVYFPPGKTEAEIEQENTEAFSDSQTTAETAALRHLGYPTKVIAGEIVQGSPSAGVIEPGDELISAQGQPVTSAQSLREAIAGAKPGDRVELRFRHADEAERTAQIQLAPREDDPSQGFLGIGASEQPDVPFDIEISLADVGGPSAGLMFTLAIVDKLTPGAINGGQAVAGTGEIDPAGNVGPIGGIPFKMLKAREDGATTFLVPAGNCAEAKAQTPEGLQLARVGTLDDALSALEALRDGRAPASC</sequence>
<keyword evidence="4" id="KW-1185">Reference proteome</keyword>
<dbReference type="AlphaFoldDB" id="A0A5Q3Q704"/>
<protein>
    <recommendedName>
        <fullName evidence="1">endopeptidase La</fullName>
        <ecNumber evidence="1">3.4.21.53</ecNumber>
    </recommendedName>
</protein>
<dbReference type="GO" id="GO:0006508">
    <property type="term" value="P:proteolysis"/>
    <property type="evidence" value="ECO:0007669"/>
    <property type="project" value="UniProtKB-KW"/>
</dbReference>
<gene>
    <name evidence="3" type="ORF">GIY23_04785</name>
</gene>
<dbReference type="RefSeq" id="WP_154075547.1">
    <property type="nucleotide sequence ID" value="NZ_CP045929.1"/>
</dbReference>
<feature type="domain" description="Lon proteolytic" evidence="2">
    <location>
        <begin position="234"/>
        <end position="332"/>
    </location>
</feature>
<feature type="active site" evidence="1">
    <location>
        <position position="239"/>
    </location>
</feature>
<keyword evidence="1" id="KW-0720">Serine protease</keyword>
<proteinExistence type="inferred from homology"/>
<dbReference type="PANTHER" id="PTHR10046">
    <property type="entry name" value="ATP DEPENDENT LON PROTEASE FAMILY MEMBER"/>
    <property type="match status" value="1"/>
</dbReference>